<dbReference type="Proteomes" id="UP000229315">
    <property type="component" value="Unassembled WGS sequence"/>
</dbReference>
<dbReference type="EMBL" id="PFBH01000020">
    <property type="protein sequence ID" value="PIR84983.1"/>
    <property type="molecule type" value="Genomic_DNA"/>
</dbReference>
<name>A0A2H0UEY8_9BACT</name>
<evidence type="ECO:0000313" key="1">
    <source>
        <dbReference type="EMBL" id="PIR84983.1"/>
    </source>
</evidence>
<dbReference type="AlphaFoldDB" id="A0A2H0UEY8"/>
<reference evidence="2" key="1">
    <citation type="submission" date="2017-09" db="EMBL/GenBank/DDBJ databases">
        <title>Depth-based differentiation of microbial function through sediment-hosted aquifers and enrichment of novel symbionts in the deep terrestrial subsurface.</title>
        <authorList>
            <person name="Probst A.J."/>
            <person name="Ladd B."/>
            <person name="Jarett J.K."/>
            <person name="Geller-Mcgrath D.E."/>
            <person name="Sieber C.M.K."/>
            <person name="Emerson J.B."/>
            <person name="Anantharaman K."/>
            <person name="Thomas B.C."/>
            <person name="Malmstrom R."/>
            <person name="Stieglmeier M."/>
            <person name="Klingl A."/>
            <person name="Woyke T."/>
            <person name="Ryan C.M."/>
            <person name="Banfield J.F."/>
        </authorList>
    </citation>
    <scope>NUCLEOTIDE SEQUENCE [LARGE SCALE GENOMIC DNA]</scope>
</reference>
<organism evidence="1 2">
    <name type="scientific">Candidatus Kaiserbacteria bacterium CG10_big_fil_rev_8_21_14_0_10_45_20</name>
    <dbReference type="NCBI Taxonomy" id="1974607"/>
    <lineage>
        <taxon>Bacteria</taxon>
        <taxon>Candidatus Kaiseribacteriota</taxon>
    </lineage>
</organism>
<comment type="caution">
    <text evidence="1">The sequence shown here is derived from an EMBL/GenBank/DDBJ whole genome shotgun (WGS) entry which is preliminary data.</text>
</comment>
<accession>A0A2H0UEY8</accession>
<sequence length="59" mass="7022">MGTMFDGHEGGGLYRRERNPRFSEDSVEDFDKFQKRLDRAFKAFKDAREFLTLLFTGKR</sequence>
<protein>
    <submittedName>
        <fullName evidence="1">Uncharacterized protein</fullName>
    </submittedName>
</protein>
<proteinExistence type="predicted"/>
<gene>
    <name evidence="1" type="ORF">COU15_03200</name>
</gene>
<evidence type="ECO:0000313" key="2">
    <source>
        <dbReference type="Proteomes" id="UP000229315"/>
    </source>
</evidence>